<dbReference type="AlphaFoldDB" id="X1EUG0"/>
<comment type="caution">
    <text evidence="1">The sequence shown here is derived from an EMBL/GenBank/DDBJ whole genome shotgun (WGS) entry which is preliminary data.</text>
</comment>
<reference evidence="1" key="1">
    <citation type="journal article" date="2014" name="Front. Microbiol.">
        <title>High frequency of phylogenetically diverse reductive dehalogenase-homologous genes in deep subseafloor sedimentary metagenomes.</title>
        <authorList>
            <person name="Kawai M."/>
            <person name="Futagami T."/>
            <person name="Toyoda A."/>
            <person name="Takaki Y."/>
            <person name="Nishi S."/>
            <person name="Hori S."/>
            <person name="Arai W."/>
            <person name="Tsubouchi T."/>
            <person name="Morono Y."/>
            <person name="Uchiyama I."/>
            <person name="Ito T."/>
            <person name="Fujiyama A."/>
            <person name="Inagaki F."/>
            <person name="Takami H."/>
        </authorList>
    </citation>
    <scope>NUCLEOTIDE SEQUENCE</scope>
    <source>
        <strain evidence="1">Expedition CK06-06</strain>
    </source>
</reference>
<sequence>MAEQPSALTLIKRFFEKGEHGRKVTLDELKALSKEDREELVELVKKES</sequence>
<name>X1EUG0_9ZZZZ</name>
<evidence type="ECO:0000313" key="1">
    <source>
        <dbReference type="EMBL" id="GAH36202.1"/>
    </source>
</evidence>
<dbReference type="EMBL" id="BARU01012030">
    <property type="protein sequence ID" value="GAH36202.1"/>
    <property type="molecule type" value="Genomic_DNA"/>
</dbReference>
<proteinExistence type="predicted"/>
<accession>X1EUG0</accession>
<protein>
    <submittedName>
        <fullName evidence="1">Uncharacterized protein</fullName>
    </submittedName>
</protein>
<organism evidence="1">
    <name type="scientific">marine sediment metagenome</name>
    <dbReference type="NCBI Taxonomy" id="412755"/>
    <lineage>
        <taxon>unclassified sequences</taxon>
        <taxon>metagenomes</taxon>
        <taxon>ecological metagenomes</taxon>
    </lineage>
</organism>
<gene>
    <name evidence="1" type="ORF">S03H2_22363</name>
</gene>